<evidence type="ECO:0000313" key="1">
    <source>
        <dbReference type="EMBL" id="OGD65751.1"/>
    </source>
</evidence>
<accession>A0A1F5EEF0</accession>
<dbReference type="Proteomes" id="UP000178583">
    <property type="component" value="Unassembled WGS sequence"/>
</dbReference>
<protein>
    <submittedName>
        <fullName evidence="1">Uncharacterized protein</fullName>
    </submittedName>
</protein>
<gene>
    <name evidence="1" type="ORF">A2215_04675</name>
</gene>
<dbReference type="AlphaFoldDB" id="A0A1F5EEF0"/>
<dbReference type="EMBL" id="MEZY01000006">
    <property type="protein sequence ID" value="OGD65751.1"/>
    <property type="molecule type" value="Genomic_DNA"/>
</dbReference>
<evidence type="ECO:0000313" key="2">
    <source>
        <dbReference type="Proteomes" id="UP000178583"/>
    </source>
</evidence>
<organism evidence="1 2">
    <name type="scientific">Candidatus Berkelbacteria bacterium RIFOXYA2_FULL_43_10</name>
    <dbReference type="NCBI Taxonomy" id="1797472"/>
    <lineage>
        <taxon>Bacteria</taxon>
        <taxon>Candidatus Berkelbacteria</taxon>
    </lineage>
</organism>
<reference evidence="1 2" key="1">
    <citation type="journal article" date="2016" name="Nat. Commun.">
        <title>Thousands of microbial genomes shed light on interconnected biogeochemical processes in an aquifer system.</title>
        <authorList>
            <person name="Anantharaman K."/>
            <person name="Brown C.T."/>
            <person name="Hug L.A."/>
            <person name="Sharon I."/>
            <person name="Castelle C.J."/>
            <person name="Probst A.J."/>
            <person name="Thomas B.C."/>
            <person name="Singh A."/>
            <person name="Wilkins M.J."/>
            <person name="Karaoz U."/>
            <person name="Brodie E.L."/>
            <person name="Williams K.H."/>
            <person name="Hubbard S.S."/>
            <person name="Banfield J.F."/>
        </authorList>
    </citation>
    <scope>NUCLEOTIDE SEQUENCE [LARGE SCALE GENOMIC DNA]</scope>
</reference>
<proteinExistence type="predicted"/>
<sequence>MRRESLSQALEIALRDCYRRPEDGVLSFADAHMHLCGTIRFLGESIVGEESALFRLENSFLITVIGESSDNPVVYMAGSGGVVHVAKLVRRGGWLVDDEELATIPPSELDDETLSTVLDALYGKLKDHAQKRRIEADRAEELVAAIEGSVPLEQRKQWQDQVGG</sequence>
<name>A0A1F5EEF0_9BACT</name>
<comment type="caution">
    <text evidence="1">The sequence shown here is derived from an EMBL/GenBank/DDBJ whole genome shotgun (WGS) entry which is preliminary data.</text>
</comment>